<feature type="compositionally biased region" description="Low complexity" evidence="1">
    <location>
        <begin position="200"/>
        <end position="214"/>
    </location>
</feature>
<reference evidence="3" key="2">
    <citation type="submission" date="2015-01" db="EMBL/GenBank/DDBJ databases">
        <title>Evolutionary Origins and Diversification of the Mycorrhizal Mutualists.</title>
        <authorList>
            <consortium name="DOE Joint Genome Institute"/>
            <consortium name="Mycorrhizal Genomics Consortium"/>
            <person name="Kohler A."/>
            <person name="Kuo A."/>
            <person name="Nagy L.G."/>
            <person name="Floudas D."/>
            <person name="Copeland A."/>
            <person name="Barry K.W."/>
            <person name="Cichocki N."/>
            <person name="Veneault-Fourrey C."/>
            <person name="LaButti K."/>
            <person name="Lindquist E.A."/>
            <person name="Lipzen A."/>
            <person name="Lundell T."/>
            <person name="Morin E."/>
            <person name="Murat C."/>
            <person name="Riley R."/>
            <person name="Ohm R."/>
            <person name="Sun H."/>
            <person name="Tunlid A."/>
            <person name="Henrissat B."/>
            <person name="Grigoriev I.V."/>
            <person name="Hibbett D.S."/>
            <person name="Martin F."/>
        </authorList>
    </citation>
    <scope>NUCLEOTIDE SEQUENCE [LARGE SCALE GENOMIC DNA]</scope>
    <source>
        <strain evidence="3">441</strain>
    </source>
</reference>
<protein>
    <submittedName>
        <fullName evidence="2">Uncharacterized protein</fullName>
    </submittedName>
</protein>
<dbReference type="HOGENOM" id="CLU_748250_0_0_1"/>
<evidence type="ECO:0000256" key="1">
    <source>
        <dbReference type="SAM" id="MobiDB-lite"/>
    </source>
</evidence>
<feature type="region of interest" description="Disordered" evidence="1">
    <location>
        <begin position="90"/>
        <end position="287"/>
    </location>
</feature>
<evidence type="ECO:0000313" key="3">
    <source>
        <dbReference type="Proteomes" id="UP000054018"/>
    </source>
</evidence>
<gene>
    <name evidence="2" type="ORF">PISMIDRAFT_13488</name>
</gene>
<dbReference type="EMBL" id="KN833779">
    <property type="protein sequence ID" value="KIK19764.1"/>
    <property type="molecule type" value="Genomic_DNA"/>
</dbReference>
<sequence>MVAVKMFEIAVIYSTTLKLIDPILSSTPSNVGATTSRMLCPAQRSALLMRQMLNKMHTSAFLEAGGGPYVVSCHTYFSISLSLSSALDANTRRSDDMPSPLTSPTTELSQTQPLPGTTSKHPTQQRQHPVQSVPSQGGLPSRLPHNSHSQSVREQHALPQLPSSRGGVSLRLAATSHQSEQVRSNMPQLNVSQNRERSRTPTPVLLRSSSPVVSHHTPGRQAVGARRDGIHETREANQEPGVDYDVLGRHHSLNRRRRSPSPTYLNDVHCGHMSQDRRPSKKTRPDAMLSGRQSAAEELMDVDNAKANSGKGSARLGRARNTVIVKPTTLAFYPPLWTKLLDEAKARIRLYVATEEPFLRLETAVDGRPE</sequence>
<feature type="compositionally biased region" description="Basic and acidic residues" evidence="1">
    <location>
        <begin position="225"/>
        <end position="237"/>
    </location>
</feature>
<accession>A0A0C9Z0D3</accession>
<reference evidence="2 3" key="1">
    <citation type="submission" date="2014-04" db="EMBL/GenBank/DDBJ databases">
        <authorList>
            <consortium name="DOE Joint Genome Institute"/>
            <person name="Kuo A."/>
            <person name="Kohler A."/>
            <person name="Costa M.D."/>
            <person name="Nagy L.G."/>
            <person name="Floudas D."/>
            <person name="Copeland A."/>
            <person name="Barry K.W."/>
            <person name="Cichocki N."/>
            <person name="Veneault-Fourrey C."/>
            <person name="LaButti K."/>
            <person name="Lindquist E.A."/>
            <person name="Lipzen A."/>
            <person name="Lundell T."/>
            <person name="Morin E."/>
            <person name="Murat C."/>
            <person name="Sun H."/>
            <person name="Tunlid A."/>
            <person name="Henrissat B."/>
            <person name="Grigoriev I.V."/>
            <person name="Hibbett D.S."/>
            <person name="Martin F."/>
            <person name="Nordberg H.P."/>
            <person name="Cantor M.N."/>
            <person name="Hua S.X."/>
        </authorList>
    </citation>
    <scope>NUCLEOTIDE SEQUENCE [LARGE SCALE GENOMIC DNA]</scope>
    <source>
        <strain evidence="2 3">441</strain>
    </source>
</reference>
<name>A0A0C9Z0D3_9AGAM</name>
<feature type="compositionally biased region" description="Polar residues" evidence="1">
    <location>
        <begin position="100"/>
        <end position="135"/>
    </location>
</feature>
<feature type="compositionally biased region" description="Polar residues" evidence="1">
    <location>
        <begin position="175"/>
        <end position="193"/>
    </location>
</feature>
<dbReference type="Proteomes" id="UP000054018">
    <property type="component" value="Unassembled WGS sequence"/>
</dbReference>
<proteinExistence type="predicted"/>
<dbReference type="AlphaFoldDB" id="A0A0C9Z0D3"/>
<organism evidence="2 3">
    <name type="scientific">Pisolithus microcarpus 441</name>
    <dbReference type="NCBI Taxonomy" id="765257"/>
    <lineage>
        <taxon>Eukaryota</taxon>
        <taxon>Fungi</taxon>
        <taxon>Dikarya</taxon>
        <taxon>Basidiomycota</taxon>
        <taxon>Agaricomycotina</taxon>
        <taxon>Agaricomycetes</taxon>
        <taxon>Agaricomycetidae</taxon>
        <taxon>Boletales</taxon>
        <taxon>Sclerodermatineae</taxon>
        <taxon>Pisolithaceae</taxon>
        <taxon>Pisolithus</taxon>
    </lineage>
</organism>
<keyword evidence="3" id="KW-1185">Reference proteome</keyword>
<feature type="compositionally biased region" description="Basic residues" evidence="1">
    <location>
        <begin position="249"/>
        <end position="259"/>
    </location>
</feature>
<evidence type="ECO:0000313" key="2">
    <source>
        <dbReference type="EMBL" id="KIK19764.1"/>
    </source>
</evidence>